<dbReference type="KEGG" id="pseo:OM33_07705"/>
<dbReference type="eggNOG" id="ENOG502Z9P0">
    <property type="taxonomic scope" value="Bacteria"/>
</dbReference>
<keyword evidence="2" id="KW-1185">Reference proteome</keyword>
<sequence length="307" mass="34915">MQLRQKALNKVKSTLHFNRLARILGVKKISYKQDLFSNQYHDKYIKYTQLPDSHLVVRSNQASLFGINGGLPNFILDWLKEAYLKSNRAYLRFIAIFDDVLVKQTVKLDTFNSIVYRAEQCETLQQQETLKQSYFKALSEHYTGLNMLPATLIVRAEGNSLANLKLLLAYYFPFEFAINLNTLEKKRIPREARGRLGQCKLGQGAIIGESFMQLGRKLNITVKIDDATFFTELEQQSSAAVDVLSTIKLICNHYVNHEVVVNVEAEYTGSEQSCLALSKDKQHTLLLGVNSNLASQRGTSQRTVRAL</sequence>
<gene>
    <name evidence="1" type="ORF">OM33_07705</name>
</gene>
<dbReference type="STRING" id="1348114.OM33_07705"/>
<dbReference type="PANTHER" id="PTHR35564">
    <property type="match status" value="1"/>
</dbReference>
<dbReference type="RefSeq" id="WP_038640579.1">
    <property type="nucleotide sequence ID" value="NZ_CP009888.1"/>
</dbReference>
<proteinExistence type="predicted"/>
<dbReference type="OrthoDB" id="6288826at2"/>
<dbReference type="EMBL" id="CP009888">
    <property type="protein sequence ID" value="AIY65051.1"/>
    <property type="molecule type" value="Genomic_DNA"/>
</dbReference>
<organism evidence="1 2">
    <name type="scientific">Pseudoalteromonas piratica</name>
    <dbReference type="NCBI Taxonomy" id="1348114"/>
    <lineage>
        <taxon>Bacteria</taxon>
        <taxon>Pseudomonadati</taxon>
        <taxon>Pseudomonadota</taxon>
        <taxon>Gammaproteobacteria</taxon>
        <taxon>Alteromonadales</taxon>
        <taxon>Pseudoalteromonadaceae</taxon>
        <taxon>Pseudoalteromonas</taxon>
    </lineage>
</organism>
<evidence type="ECO:0000313" key="2">
    <source>
        <dbReference type="Proteomes" id="UP000030341"/>
    </source>
</evidence>
<dbReference type="HOGENOM" id="CLU_905764_0_0_6"/>
<dbReference type="Proteomes" id="UP000030341">
    <property type="component" value="Chromosome 1"/>
</dbReference>
<accession>A0A0A7EG66</accession>
<dbReference type="InterPro" id="IPR010732">
    <property type="entry name" value="T6SS_TssG-like"/>
</dbReference>
<evidence type="ECO:0000313" key="1">
    <source>
        <dbReference type="EMBL" id="AIY65051.1"/>
    </source>
</evidence>
<protein>
    <submittedName>
        <fullName evidence="1">Uncharacterized protein</fullName>
    </submittedName>
</protein>
<reference evidence="1 2" key="1">
    <citation type="submission" date="2014-11" db="EMBL/GenBank/DDBJ databases">
        <title>Complete Genome Sequence of Pseudoalteromonas sp. Strain OCN003 Isolated from Kaneohe Bay, Oahu, Hawaii.</title>
        <authorList>
            <person name="Beurmann S."/>
            <person name="Videau P."/>
            <person name="Ushijima B."/>
            <person name="Smith A.M."/>
            <person name="Aeby G.S."/>
            <person name="Callahan S.M."/>
            <person name="Belcaid M."/>
        </authorList>
    </citation>
    <scope>NUCLEOTIDE SEQUENCE [LARGE SCALE GENOMIC DNA]</scope>
    <source>
        <strain evidence="1 2">OCN003</strain>
    </source>
</reference>
<dbReference type="PANTHER" id="PTHR35564:SF3">
    <property type="entry name" value="TYPE VI SECRETION SYSTEM BASEPLATE SUBUNIT TSSG"/>
    <property type="match status" value="1"/>
</dbReference>
<dbReference type="Pfam" id="PF06996">
    <property type="entry name" value="T6SS_TssG"/>
    <property type="match status" value="1"/>
</dbReference>
<dbReference type="AlphaFoldDB" id="A0A0A7EG66"/>
<name>A0A0A7EG66_9GAMM</name>